<comment type="similarity">
    <text evidence="1">Belongs to the Gfo/Idh/MocA family.</text>
</comment>
<dbReference type="SUPFAM" id="SSF55347">
    <property type="entry name" value="Glyceraldehyde-3-phosphate dehydrogenase-like, C-terminal domain"/>
    <property type="match status" value="1"/>
</dbReference>
<evidence type="ECO:0000256" key="1">
    <source>
        <dbReference type="ARBA" id="ARBA00010928"/>
    </source>
</evidence>
<dbReference type="PANTHER" id="PTHR22604:SF105">
    <property type="entry name" value="TRANS-1,2-DIHYDROBENZENE-1,2-DIOL DEHYDROGENASE"/>
    <property type="match status" value="1"/>
</dbReference>
<sequence length="357" mass="39532">MSQEKPTLRWGIIGTGLISSWFSRDISLARDNAQAIHHIQAIGSSSVEKGTKFVESHLQNQKQHPTVYGSYEEVYRDPKVDIVYLGIPHAFHKQACLEAISYGKHVLCEKAFTLNAREAREVFDAAKQKGVFVMEAMWTRFFPLVKTLKQLVHNEKVVGDVVRVFCDFAMNQNLDSLGPESRLKNPALGAGSLLDIGIYSLTWGLLTLDSEIGDQAQKPKVLATQTLKDGVDVGTSILLTYPSGKQGILTSNNVSVKTPAQFCRIEGTSGHIVVQGFVASVPASFTVFTEQLPEGKQYEFERPGRGFYWEADSVALDITAGKTESDVMPWAETVRVMEMLDEIRSQGGARFPQDQES</sequence>
<dbReference type="EC" id="1.1.1.179" evidence="3"/>
<keyword evidence="9" id="KW-1185">Reference proteome</keyword>
<accession>A0A9N9ULZ5</accession>
<evidence type="ECO:0000259" key="7">
    <source>
        <dbReference type="Pfam" id="PF22725"/>
    </source>
</evidence>
<gene>
    <name evidence="8" type="ORF">CBYS24578_00007310</name>
</gene>
<dbReference type="InterPro" id="IPR050984">
    <property type="entry name" value="Gfo/Idh/MocA_domain"/>
</dbReference>
<evidence type="ECO:0000256" key="5">
    <source>
        <dbReference type="ARBA" id="ARBA00049233"/>
    </source>
</evidence>
<dbReference type="InterPro" id="IPR036291">
    <property type="entry name" value="NAD(P)-bd_dom_sf"/>
</dbReference>
<dbReference type="GO" id="GO:0047837">
    <property type="term" value="F:D-xylose 1-dehydrogenase (NADP+) activity"/>
    <property type="evidence" value="ECO:0007669"/>
    <property type="project" value="UniProtKB-EC"/>
</dbReference>
<dbReference type="SUPFAM" id="SSF51735">
    <property type="entry name" value="NAD(P)-binding Rossmann-fold domains"/>
    <property type="match status" value="1"/>
</dbReference>
<dbReference type="Proteomes" id="UP000754883">
    <property type="component" value="Unassembled WGS sequence"/>
</dbReference>
<dbReference type="InterPro" id="IPR000683">
    <property type="entry name" value="Gfo/Idh/MocA-like_OxRdtase_N"/>
</dbReference>
<dbReference type="OrthoDB" id="2129491at2759"/>
<proteinExistence type="inferred from homology"/>
<dbReference type="Gene3D" id="3.30.360.10">
    <property type="entry name" value="Dihydrodipicolinate Reductase, domain 2"/>
    <property type="match status" value="1"/>
</dbReference>
<dbReference type="Pfam" id="PF01408">
    <property type="entry name" value="GFO_IDH_MocA"/>
    <property type="match status" value="1"/>
</dbReference>
<evidence type="ECO:0000313" key="8">
    <source>
        <dbReference type="EMBL" id="CAG9991084.1"/>
    </source>
</evidence>
<dbReference type="PANTHER" id="PTHR22604">
    <property type="entry name" value="OXIDOREDUCTASES"/>
    <property type="match status" value="1"/>
</dbReference>
<reference evidence="8" key="1">
    <citation type="submission" date="2021-10" db="EMBL/GenBank/DDBJ databases">
        <authorList>
            <person name="Piombo E."/>
        </authorList>
    </citation>
    <scope>NUCLEOTIDE SEQUENCE</scope>
</reference>
<evidence type="ECO:0000313" key="9">
    <source>
        <dbReference type="Proteomes" id="UP000754883"/>
    </source>
</evidence>
<evidence type="ECO:0000256" key="3">
    <source>
        <dbReference type="ARBA" id="ARBA00038984"/>
    </source>
</evidence>
<name>A0A9N9ULZ5_9HYPO</name>
<protein>
    <recommendedName>
        <fullName evidence="3">D-xylose 1-dehydrogenase (NADP(+), D-xylono-1,5-lactone-forming)</fullName>
        <ecNumber evidence="3">1.1.1.179</ecNumber>
    </recommendedName>
    <alternativeName>
        <fullName evidence="4">D-xylose-NADP dehydrogenase</fullName>
    </alternativeName>
</protein>
<organism evidence="8 9">
    <name type="scientific">Clonostachys byssicola</name>
    <dbReference type="NCBI Taxonomy" id="160290"/>
    <lineage>
        <taxon>Eukaryota</taxon>
        <taxon>Fungi</taxon>
        <taxon>Dikarya</taxon>
        <taxon>Ascomycota</taxon>
        <taxon>Pezizomycotina</taxon>
        <taxon>Sordariomycetes</taxon>
        <taxon>Hypocreomycetidae</taxon>
        <taxon>Hypocreales</taxon>
        <taxon>Bionectriaceae</taxon>
        <taxon>Clonostachys</taxon>
    </lineage>
</organism>
<comment type="catalytic activity">
    <reaction evidence="5">
        <text>D-xylose + NADP(+) = D-xylono-1,5-lactone + NADPH + H(+)</text>
        <dbReference type="Rhea" id="RHEA:22000"/>
        <dbReference type="ChEBI" id="CHEBI:15378"/>
        <dbReference type="ChEBI" id="CHEBI:15867"/>
        <dbReference type="ChEBI" id="CHEBI:53455"/>
        <dbReference type="ChEBI" id="CHEBI:57783"/>
        <dbReference type="ChEBI" id="CHEBI:58349"/>
        <dbReference type="EC" id="1.1.1.179"/>
    </reaction>
</comment>
<dbReference type="InterPro" id="IPR055170">
    <property type="entry name" value="GFO_IDH_MocA-like_dom"/>
</dbReference>
<feature type="domain" description="Gfo/Idh/MocA-like oxidoreductase N-terminal" evidence="6">
    <location>
        <begin position="8"/>
        <end position="135"/>
    </location>
</feature>
<dbReference type="Gene3D" id="3.40.50.720">
    <property type="entry name" value="NAD(P)-binding Rossmann-like Domain"/>
    <property type="match status" value="1"/>
</dbReference>
<dbReference type="EMBL" id="CABFNO020001476">
    <property type="protein sequence ID" value="CAG9991084.1"/>
    <property type="molecule type" value="Genomic_DNA"/>
</dbReference>
<keyword evidence="2" id="KW-0560">Oxidoreductase</keyword>
<dbReference type="AlphaFoldDB" id="A0A9N9ULZ5"/>
<dbReference type="GO" id="GO:0000166">
    <property type="term" value="F:nucleotide binding"/>
    <property type="evidence" value="ECO:0007669"/>
    <property type="project" value="InterPro"/>
</dbReference>
<dbReference type="Pfam" id="PF22725">
    <property type="entry name" value="GFO_IDH_MocA_C3"/>
    <property type="match status" value="1"/>
</dbReference>
<evidence type="ECO:0000256" key="2">
    <source>
        <dbReference type="ARBA" id="ARBA00023002"/>
    </source>
</evidence>
<evidence type="ECO:0000259" key="6">
    <source>
        <dbReference type="Pfam" id="PF01408"/>
    </source>
</evidence>
<evidence type="ECO:0000256" key="4">
    <source>
        <dbReference type="ARBA" id="ARBA00042988"/>
    </source>
</evidence>
<comment type="caution">
    <text evidence="8">The sequence shown here is derived from an EMBL/GenBank/DDBJ whole genome shotgun (WGS) entry which is preliminary data.</text>
</comment>
<feature type="domain" description="GFO/IDH/MocA-like oxidoreductase" evidence="7">
    <location>
        <begin position="146"/>
        <end position="272"/>
    </location>
</feature>